<accession>A0A2N5UB34</accession>
<evidence type="ECO:0000259" key="10">
    <source>
        <dbReference type="PROSITE" id="PS50114"/>
    </source>
</evidence>
<evidence type="ECO:0000256" key="8">
    <source>
        <dbReference type="PROSITE-ProRule" id="PRU00094"/>
    </source>
</evidence>
<name>A0A2N5UB34_9BASI</name>
<evidence type="ECO:0000256" key="7">
    <source>
        <dbReference type="ARBA" id="ARBA00023242"/>
    </source>
</evidence>
<dbReference type="GO" id="GO:0000981">
    <property type="term" value="F:DNA-binding transcription factor activity, RNA polymerase II-specific"/>
    <property type="evidence" value="ECO:0007669"/>
    <property type="project" value="TreeGrafter"/>
</dbReference>
<evidence type="ECO:0000256" key="2">
    <source>
        <dbReference type="ARBA" id="ARBA00022723"/>
    </source>
</evidence>
<dbReference type="GO" id="GO:0005634">
    <property type="term" value="C:nucleus"/>
    <property type="evidence" value="ECO:0007669"/>
    <property type="project" value="UniProtKB-SubCell"/>
</dbReference>
<dbReference type="SMART" id="SM00401">
    <property type="entry name" value="ZnF_GATA"/>
    <property type="match status" value="2"/>
</dbReference>
<dbReference type="PROSITE" id="PS50114">
    <property type="entry name" value="GATA_ZN_FINGER_2"/>
    <property type="match status" value="2"/>
</dbReference>
<feature type="region of interest" description="Disordered" evidence="9">
    <location>
        <begin position="254"/>
        <end position="274"/>
    </location>
</feature>
<dbReference type="SUPFAM" id="SSF57716">
    <property type="entry name" value="Glucocorticoid receptor-like (DNA-binding domain)"/>
    <property type="match status" value="2"/>
</dbReference>
<evidence type="ECO:0000256" key="4">
    <source>
        <dbReference type="ARBA" id="ARBA00022833"/>
    </source>
</evidence>
<feature type="domain" description="GATA-type" evidence="10">
    <location>
        <begin position="448"/>
        <end position="477"/>
    </location>
</feature>
<dbReference type="PANTHER" id="PTHR10071:SF281">
    <property type="entry name" value="BOX A-BINDING FACTOR-RELATED"/>
    <property type="match status" value="1"/>
</dbReference>
<evidence type="ECO:0000313" key="11">
    <source>
        <dbReference type="EMBL" id="PLW34944.1"/>
    </source>
</evidence>
<feature type="compositionally biased region" description="Polar residues" evidence="9">
    <location>
        <begin position="337"/>
        <end position="346"/>
    </location>
</feature>
<dbReference type="InterPro" id="IPR013088">
    <property type="entry name" value="Znf_NHR/GATA"/>
</dbReference>
<keyword evidence="6" id="KW-0804">Transcription</keyword>
<dbReference type="CDD" id="cd00202">
    <property type="entry name" value="ZnF_GATA"/>
    <property type="match status" value="1"/>
</dbReference>
<evidence type="ECO:0000256" key="3">
    <source>
        <dbReference type="ARBA" id="ARBA00022771"/>
    </source>
</evidence>
<evidence type="ECO:0000256" key="5">
    <source>
        <dbReference type="ARBA" id="ARBA00023015"/>
    </source>
</evidence>
<dbReference type="PRINTS" id="PR00619">
    <property type="entry name" value="GATAZNFINGER"/>
</dbReference>
<dbReference type="Pfam" id="PF08550">
    <property type="entry name" value="GATA_AreA"/>
    <property type="match status" value="1"/>
</dbReference>
<dbReference type="PANTHER" id="PTHR10071">
    <property type="entry name" value="TRANSCRIPTION FACTOR GATA FAMILY MEMBER"/>
    <property type="match status" value="1"/>
</dbReference>
<organism evidence="11 12">
    <name type="scientific">Puccinia coronata f. sp. avenae</name>
    <dbReference type="NCBI Taxonomy" id="200324"/>
    <lineage>
        <taxon>Eukaryota</taxon>
        <taxon>Fungi</taxon>
        <taxon>Dikarya</taxon>
        <taxon>Basidiomycota</taxon>
        <taxon>Pucciniomycotina</taxon>
        <taxon>Pucciniomycetes</taxon>
        <taxon>Pucciniales</taxon>
        <taxon>Pucciniaceae</taxon>
        <taxon>Puccinia</taxon>
    </lineage>
</organism>
<sequence>MPESQPENLNAFLLQIKGDASFSLFSQVTDVESLSQTWKLCTKVAGHLEQGKRLENLSWRLFHLHSMMTGESPNNRTQTFQRLSKETGRKLDRERHLRLSQLQAPRLRGRCVNQPMAVSATIHHPTLLCSLSSPMTEIGPGGLVNCTTITSSTHINFSHSDAWDFDFNPGAINFESFLSSFSPLALFGTVDYLSQETCCLSENVQTKKIADSTPIWDSVNRLSFNEQMNECCVLSNKQKAEPGAGIDLIQHAINSSSYTNPGPPNTDSPPSEHLLFDNLEAPTDPPVQQFVGENMAIENQIILENQDFTRQSDRLLPTIPTEFAQEQAKFSDGRPSTPETSINPNNPKVGEKRKRRNPMATRLPTFVGVSDLPERPVSSPISEEPICSNCRGTQTPLWRRGPNDELLCNACGVFYKVHKKHRPATLSKFNKYLGNSNSTTNSDTGHKLGAKIRCTNCNATATPMWRKAPDGSLLCNAAISVLDPQTHQRHRWLDLWA</sequence>
<dbReference type="GO" id="GO:0008270">
    <property type="term" value="F:zinc ion binding"/>
    <property type="evidence" value="ECO:0007669"/>
    <property type="project" value="UniProtKB-KW"/>
</dbReference>
<evidence type="ECO:0000256" key="1">
    <source>
        <dbReference type="ARBA" id="ARBA00004123"/>
    </source>
</evidence>
<keyword evidence="7" id="KW-0539">Nucleus</keyword>
<proteinExistence type="predicted"/>
<dbReference type="InterPro" id="IPR039355">
    <property type="entry name" value="Transcription_factor_GATA"/>
</dbReference>
<dbReference type="Pfam" id="PF00320">
    <property type="entry name" value="GATA"/>
    <property type="match status" value="2"/>
</dbReference>
<comment type="caution">
    <text evidence="11">The sequence shown here is derived from an EMBL/GenBank/DDBJ whole genome shotgun (WGS) entry which is preliminary data.</text>
</comment>
<dbReference type="EMBL" id="PGCI01000187">
    <property type="protein sequence ID" value="PLW34944.1"/>
    <property type="molecule type" value="Genomic_DNA"/>
</dbReference>
<feature type="domain" description="GATA-type" evidence="10">
    <location>
        <begin position="387"/>
        <end position="428"/>
    </location>
</feature>
<dbReference type="GO" id="GO:0000122">
    <property type="term" value="P:negative regulation of transcription by RNA polymerase II"/>
    <property type="evidence" value="ECO:0007669"/>
    <property type="project" value="TreeGrafter"/>
</dbReference>
<evidence type="ECO:0000256" key="9">
    <source>
        <dbReference type="SAM" id="MobiDB-lite"/>
    </source>
</evidence>
<dbReference type="Proteomes" id="UP000235392">
    <property type="component" value="Unassembled WGS sequence"/>
</dbReference>
<protein>
    <recommendedName>
        <fullName evidence="10">GATA-type domain-containing protein</fullName>
    </recommendedName>
</protein>
<dbReference type="AlphaFoldDB" id="A0A2N5UB34"/>
<gene>
    <name evidence="11" type="ORF">PCASD_14259</name>
</gene>
<feature type="region of interest" description="Disordered" evidence="9">
    <location>
        <begin position="326"/>
        <end position="358"/>
    </location>
</feature>
<dbReference type="Gene3D" id="3.30.50.10">
    <property type="entry name" value="Erythroid Transcription Factor GATA-1, subunit A"/>
    <property type="match status" value="2"/>
</dbReference>
<dbReference type="GO" id="GO:0000978">
    <property type="term" value="F:RNA polymerase II cis-regulatory region sequence-specific DNA binding"/>
    <property type="evidence" value="ECO:0007669"/>
    <property type="project" value="TreeGrafter"/>
</dbReference>
<comment type="subcellular location">
    <subcellularLocation>
        <location evidence="1">Nucleus</location>
    </subcellularLocation>
</comment>
<reference evidence="11 12" key="1">
    <citation type="submission" date="2017-11" db="EMBL/GenBank/DDBJ databases">
        <title>De novo assembly and phasing of dikaryotic genomes from two isolates of Puccinia coronata f. sp. avenae, the causal agent of oat crown rust.</title>
        <authorList>
            <person name="Miller M.E."/>
            <person name="Zhang Y."/>
            <person name="Omidvar V."/>
            <person name="Sperschneider J."/>
            <person name="Schwessinger B."/>
            <person name="Raley C."/>
            <person name="Palmer J.M."/>
            <person name="Garnica D."/>
            <person name="Upadhyaya N."/>
            <person name="Rathjen J."/>
            <person name="Taylor J.M."/>
            <person name="Park R.F."/>
            <person name="Dodds P.N."/>
            <person name="Hirsch C.D."/>
            <person name="Kianian S.F."/>
            <person name="Figueroa M."/>
        </authorList>
    </citation>
    <scope>NUCLEOTIDE SEQUENCE [LARGE SCALE GENOMIC DNA]</scope>
    <source>
        <strain evidence="11">12SD80</strain>
    </source>
</reference>
<dbReference type="InterPro" id="IPR013860">
    <property type="entry name" value="AreA_GATA"/>
</dbReference>
<evidence type="ECO:0000256" key="6">
    <source>
        <dbReference type="ARBA" id="ARBA00023163"/>
    </source>
</evidence>
<dbReference type="InterPro" id="IPR000679">
    <property type="entry name" value="Znf_GATA"/>
</dbReference>
<evidence type="ECO:0000313" key="12">
    <source>
        <dbReference type="Proteomes" id="UP000235392"/>
    </source>
</evidence>
<keyword evidence="3 8" id="KW-0863">Zinc-finger</keyword>
<keyword evidence="2" id="KW-0479">Metal-binding</keyword>
<dbReference type="GO" id="GO:0045944">
    <property type="term" value="P:positive regulation of transcription by RNA polymerase II"/>
    <property type="evidence" value="ECO:0007669"/>
    <property type="project" value="TreeGrafter"/>
</dbReference>
<keyword evidence="5" id="KW-0805">Transcription regulation</keyword>
<keyword evidence="4" id="KW-0862">Zinc</keyword>